<proteinExistence type="predicted"/>
<dbReference type="SUPFAM" id="SSF52047">
    <property type="entry name" value="RNI-like"/>
    <property type="match status" value="1"/>
</dbReference>
<dbReference type="Gene3D" id="3.80.10.10">
    <property type="entry name" value="Ribonuclease Inhibitor"/>
    <property type="match status" value="1"/>
</dbReference>
<reference evidence="3" key="2">
    <citation type="submission" date="2013-12" db="EMBL/GenBank/DDBJ databases">
        <authorList>
            <person name="Yu Y."/>
            <person name="Lee S."/>
            <person name="de Baynast K."/>
            <person name="Wissotski M."/>
            <person name="Liu L."/>
            <person name="Talag J."/>
            <person name="Goicoechea J."/>
            <person name="Angelova A."/>
            <person name="Jetty R."/>
            <person name="Kudrna D."/>
            <person name="Golser W."/>
            <person name="Rivera L."/>
            <person name="Zhang J."/>
            <person name="Wing R."/>
        </authorList>
    </citation>
    <scope>NUCLEOTIDE SEQUENCE</scope>
</reference>
<dbReference type="PANTHER" id="PTHR34145:SF46">
    <property type="entry name" value="OS06G0716467 PROTEIN"/>
    <property type="match status" value="1"/>
</dbReference>
<dbReference type="InterPro" id="IPR032675">
    <property type="entry name" value="LRR_dom_sf"/>
</dbReference>
<feature type="domain" description="At1g61320/AtMIF1 LRR" evidence="1">
    <location>
        <begin position="8"/>
        <end position="281"/>
    </location>
</feature>
<dbReference type="InterPro" id="IPR053772">
    <property type="entry name" value="At1g61320/At1g61330-like"/>
</dbReference>
<dbReference type="HOGENOM" id="CLU_010721_3_1_1"/>
<dbReference type="Proteomes" id="UP000032180">
    <property type="component" value="Chromosome 4"/>
</dbReference>
<organism evidence="2 3">
    <name type="scientific">Leersia perrieri</name>
    <dbReference type="NCBI Taxonomy" id="77586"/>
    <lineage>
        <taxon>Eukaryota</taxon>
        <taxon>Viridiplantae</taxon>
        <taxon>Streptophyta</taxon>
        <taxon>Embryophyta</taxon>
        <taxon>Tracheophyta</taxon>
        <taxon>Spermatophyta</taxon>
        <taxon>Magnoliopsida</taxon>
        <taxon>Liliopsida</taxon>
        <taxon>Poales</taxon>
        <taxon>Poaceae</taxon>
        <taxon>BOP clade</taxon>
        <taxon>Oryzoideae</taxon>
        <taxon>Oryzeae</taxon>
        <taxon>Oryzinae</taxon>
        <taxon>Leersia</taxon>
    </lineage>
</organism>
<dbReference type="AlphaFoldDB" id="A0A0D9W5G8"/>
<evidence type="ECO:0000313" key="3">
    <source>
        <dbReference type="Proteomes" id="UP000032180"/>
    </source>
</evidence>
<keyword evidence="3" id="KW-1185">Reference proteome</keyword>
<dbReference type="InterPro" id="IPR055357">
    <property type="entry name" value="LRR_At1g61320_AtMIF1"/>
</dbReference>
<dbReference type="eggNOG" id="ENOG502RRQ4">
    <property type="taxonomic scope" value="Eukaryota"/>
</dbReference>
<dbReference type="STRING" id="77586.A0A0D9W5G8"/>
<sequence>MLVSHQCFYIKPHSDIFGFRKLRRLHLRRVKIIGNLSGLLLNCLSLQILEITMCSGVNILNVPQQLDKLTHLLVCNTSGQMIEFHVPALSHFGYIGTDIPIVLHGCSKLKWTYLSFLKTYREEDNNKVLGHVFHGIPSVSAVKVLTVHADINAKLPVWSSQMQMLTTGPASMFMNLRYLTYEITVSTTDPDSHSGILQLAPHLSFAPQLEALELHKQMSYQVSRGHFWHGEGVSHHLPRHDHLRIVYMTGFRCYRAQAGLMCSILEMGAALEHVAVEPMTRISYNIELINSDIPVDKICEWAHRASKRFGKAITVVKPP</sequence>
<dbReference type="Pfam" id="PF23622">
    <property type="entry name" value="LRR_At1g61320_AtMIF1"/>
    <property type="match status" value="1"/>
</dbReference>
<protein>
    <recommendedName>
        <fullName evidence="1">At1g61320/AtMIF1 LRR domain-containing protein</fullName>
    </recommendedName>
</protein>
<evidence type="ECO:0000313" key="2">
    <source>
        <dbReference type="EnsemblPlants" id="LPERR04G10780.1"/>
    </source>
</evidence>
<dbReference type="PANTHER" id="PTHR34145">
    <property type="entry name" value="OS02G0105600 PROTEIN"/>
    <property type="match status" value="1"/>
</dbReference>
<reference evidence="2 3" key="1">
    <citation type="submission" date="2012-08" db="EMBL/GenBank/DDBJ databases">
        <title>Oryza genome evolution.</title>
        <authorList>
            <person name="Wing R.A."/>
        </authorList>
    </citation>
    <scope>NUCLEOTIDE SEQUENCE</scope>
</reference>
<dbReference type="EnsemblPlants" id="LPERR04G10780.1">
    <property type="protein sequence ID" value="LPERR04G10780.1"/>
    <property type="gene ID" value="LPERR04G10780"/>
</dbReference>
<reference evidence="2" key="3">
    <citation type="submission" date="2015-04" db="UniProtKB">
        <authorList>
            <consortium name="EnsemblPlants"/>
        </authorList>
    </citation>
    <scope>IDENTIFICATION</scope>
</reference>
<evidence type="ECO:0000259" key="1">
    <source>
        <dbReference type="Pfam" id="PF23622"/>
    </source>
</evidence>
<dbReference type="Gramene" id="LPERR04G10780.1">
    <property type="protein sequence ID" value="LPERR04G10780.1"/>
    <property type="gene ID" value="LPERR04G10780"/>
</dbReference>
<accession>A0A0D9W5G8</accession>
<name>A0A0D9W5G8_9ORYZ</name>